<feature type="compositionally biased region" description="Low complexity" evidence="1">
    <location>
        <begin position="166"/>
        <end position="177"/>
    </location>
</feature>
<sequence length="393" mass="43021">MPILVCVSKEVSTSWVHRPQLPPFAQGLRGLSIMELLLHFSLGCPHQDPGAIFPPFRIRGTASGFSRLTPAWCCGIAWKPTPGPIHSSRSSKVSHFRGCPSSRLRAPLPASRRRRQSTLLKSNTKPRPSSIPLGCILQLRARREVWGEGWIWQGRRLRAGHRRRSGSAGRGTLLGRTVEPLRWSRRTPGRGEPGLGAGQRRRPRLQRDPLAAERRGPPVSPGEPAALERRELSNTSTKRKGNQPALTCKQGPPSEEPAQTDPQAHSLAPRAACNPSICPPQGPPGRGTQAGGGCRSRPRRLRPRIRSLMLFPARVKLIGGWGGEFTRAGDNLEPTAQEDPDADRRKPTIKKMHPVGIFPLGPWAAEWRQTGSCSPVDADSGRFRKDPTVGGAD</sequence>
<feature type="compositionally biased region" description="Polar residues" evidence="1">
    <location>
        <begin position="117"/>
        <end position="127"/>
    </location>
</feature>
<evidence type="ECO:0000313" key="3">
    <source>
        <dbReference type="RefSeq" id="XP_025749817.1"/>
    </source>
</evidence>
<dbReference type="AlphaFoldDB" id="A0A3Q7R5H1"/>
<dbReference type="RefSeq" id="XP_025749817.1">
    <property type="nucleotide sequence ID" value="XM_025894032.1"/>
</dbReference>
<feature type="compositionally biased region" description="Gly residues" evidence="1">
    <location>
        <begin position="284"/>
        <end position="294"/>
    </location>
</feature>
<keyword evidence="2" id="KW-1185">Reference proteome</keyword>
<evidence type="ECO:0000313" key="2">
    <source>
        <dbReference type="Proteomes" id="UP000286641"/>
    </source>
</evidence>
<feature type="compositionally biased region" description="Basic and acidic residues" evidence="1">
    <location>
        <begin position="205"/>
        <end position="216"/>
    </location>
</feature>
<proteinExistence type="predicted"/>
<reference key="1">
    <citation type="submission" date="2019-01" db="UniProtKB">
        <authorList>
            <consortium name="RefSeq"/>
        </authorList>
    </citation>
    <scope>IDENTIFICATION</scope>
</reference>
<dbReference type="InParanoid" id="A0A3Q7R5H1"/>
<reference evidence="3" key="2">
    <citation type="submission" date="2025-08" db="UniProtKB">
        <authorList>
            <consortium name="RefSeq"/>
        </authorList>
    </citation>
    <scope>IDENTIFICATION</scope>
    <source>
        <tissue evidence="3">Blood</tissue>
    </source>
</reference>
<organism evidence="2 3">
    <name type="scientific">Callorhinus ursinus</name>
    <name type="common">Northern fur seal</name>
    <dbReference type="NCBI Taxonomy" id="34884"/>
    <lineage>
        <taxon>Eukaryota</taxon>
        <taxon>Metazoa</taxon>
        <taxon>Chordata</taxon>
        <taxon>Craniata</taxon>
        <taxon>Vertebrata</taxon>
        <taxon>Euteleostomi</taxon>
        <taxon>Mammalia</taxon>
        <taxon>Eutheria</taxon>
        <taxon>Laurasiatheria</taxon>
        <taxon>Carnivora</taxon>
        <taxon>Caniformia</taxon>
        <taxon>Pinnipedia</taxon>
        <taxon>Otariidae</taxon>
        <taxon>Callorhinus</taxon>
    </lineage>
</organism>
<feature type="region of interest" description="Disordered" evidence="1">
    <location>
        <begin position="370"/>
        <end position="393"/>
    </location>
</feature>
<accession>A0A3Q7R5H1</accession>
<evidence type="ECO:0000256" key="1">
    <source>
        <dbReference type="SAM" id="MobiDB-lite"/>
    </source>
</evidence>
<feature type="region of interest" description="Disordered" evidence="1">
    <location>
        <begin position="328"/>
        <end position="350"/>
    </location>
</feature>
<gene>
    <name evidence="3" type="primary">LOC112840607</name>
</gene>
<name>A0A3Q7R5H1_CALUR</name>
<feature type="region of interest" description="Disordered" evidence="1">
    <location>
        <begin position="85"/>
        <end position="127"/>
    </location>
</feature>
<feature type="compositionally biased region" description="Low complexity" evidence="1">
    <location>
        <begin position="100"/>
        <end position="110"/>
    </location>
</feature>
<dbReference type="Proteomes" id="UP000286641">
    <property type="component" value="Unplaced"/>
</dbReference>
<feature type="region of interest" description="Disordered" evidence="1">
    <location>
        <begin position="158"/>
        <end position="300"/>
    </location>
</feature>
<protein>
    <submittedName>
        <fullName evidence="3">Uncharacterized protein LOC112840607 isoform X1</fullName>
    </submittedName>
</protein>